<comment type="caution">
    <text evidence="3">The sequence shown here is derived from an EMBL/GenBank/DDBJ whole genome shotgun (WGS) entry which is preliminary data.</text>
</comment>
<dbReference type="Proteomes" id="UP000078046">
    <property type="component" value="Unassembled WGS sequence"/>
</dbReference>
<gene>
    <name evidence="3" type="ORF">A3Q56_08495</name>
</gene>
<feature type="domain" description="Nuclear pore complex NUP2/50/61" evidence="2">
    <location>
        <begin position="2"/>
        <end position="83"/>
    </location>
</feature>
<dbReference type="EMBL" id="LWCA01002554">
    <property type="protein sequence ID" value="OAF63802.1"/>
    <property type="molecule type" value="Genomic_DNA"/>
</dbReference>
<evidence type="ECO:0000259" key="2">
    <source>
        <dbReference type="Pfam" id="PF08911"/>
    </source>
</evidence>
<name>A0A177AQJ3_9BILA</name>
<dbReference type="InterPro" id="IPR015007">
    <property type="entry name" value="NUP2/50/61"/>
</dbReference>
<keyword evidence="4" id="KW-1185">Reference proteome</keyword>
<organism evidence="3 4">
    <name type="scientific">Intoshia linei</name>
    <dbReference type="NCBI Taxonomy" id="1819745"/>
    <lineage>
        <taxon>Eukaryota</taxon>
        <taxon>Metazoa</taxon>
        <taxon>Spiralia</taxon>
        <taxon>Lophotrochozoa</taxon>
        <taxon>Mesozoa</taxon>
        <taxon>Orthonectida</taxon>
        <taxon>Rhopaluridae</taxon>
        <taxon>Intoshia</taxon>
    </lineage>
</organism>
<accession>A0A177AQJ3</accession>
<evidence type="ECO:0000313" key="4">
    <source>
        <dbReference type="Proteomes" id="UP000078046"/>
    </source>
</evidence>
<dbReference type="AlphaFoldDB" id="A0A177AQJ3"/>
<proteinExistence type="predicted"/>
<protein>
    <recommendedName>
        <fullName evidence="2">Nuclear pore complex NUP2/50/61 domain-containing protein</fullName>
    </recommendedName>
</protein>
<feature type="non-terminal residue" evidence="3">
    <location>
        <position position="161"/>
    </location>
</feature>
<sequence length="161" mass="18180">MSKRGAIQHISHETVDFDNGEILPIENGLHKASKDVLSTRKIFKLKRRSQNIPKPAIKGGLNFLSTEEEQTVKVNNKFAGFTSELDNSCVKSPFTFNVNNEKISDIFKVNKNAVNENGFNDTPPSFKRRKNPFDDSIFGKPDTPSHQSSLDTPEFKQKKID</sequence>
<dbReference type="Pfam" id="PF08911">
    <property type="entry name" value="NUP50"/>
    <property type="match status" value="1"/>
</dbReference>
<evidence type="ECO:0000256" key="1">
    <source>
        <dbReference type="SAM" id="MobiDB-lite"/>
    </source>
</evidence>
<reference evidence="3 4" key="1">
    <citation type="submission" date="2016-04" db="EMBL/GenBank/DDBJ databases">
        <title>The genome of Intoshia linei affirms orthonectids as highly simplified spiralians.</title>
        <authorList>
            <person name="Mikhailov K.V."/>
            <person name="Slusarev G.S."/>
            <person name="Nikitin M.A."/>
            <person name="Logacheva M.D."/>
            <person name="Penin A."/>
            <person name="Aleoshin V."/>
            <person name="Panchin Y.V."/>
        </authorList>
    </citation>
    <scope>NUCLEOTIDE SEQUENCE [LARGE SCALE GENOMIC DNA]</scope>
    <source>
        <strain evidence="3">Intl2013</strain>
        <tissue evidence="3">Whole animal</tissue>
    </source>
</reference>
<dbReference type="GO" id="GO:0005643">
    <property type="term" value="C:nuclear pore"/>
    <property type="evidence" value="ECO:0007669"/>
    <property type="project" value="InterPro"/>
</dbReference>
<evidence type="ECO:0000313" key="3">
    <source>
        <dbReference type="EMBL" id="OAF63802.1"/>
    </source>
</evidence>
<feature type="region of interest" description="Disordered" evidence="1">
    <location>
        <begin position="117"/>
        <end position="161"/>
    </location>
</feature>